<evidence type="ECO:0000313" key="1">
    <source>
        <dbReference type="EMBL" id="KAL3611552.1"/>
    </source>
</evidence>
<gene>
    <name evidence="1" type="ORF">D5086_002572</name>
</gene>
<comment type="caution">
    <text evidence="1">The sequence shown here is derived from an EMBL/GenBank/DDBJ whole genome shotgun (WGS) entry which is preliminary data.</text>
</comment>
<organism evidence="1 2">
    <name type="scientific">Populus alba</name>
    <name type="common">White poplar</name>
    <dbReference type="NCBI Taxonomy" id="43335"/>
    <lineage>
        <taxon>Eukaryota</taxon>
        <taxon>Viridiplantae</taxon>
        <taxon>Streptophyta</taxon>
        <taxon>Embryophyta</taxon>
        <taxon>Tracheophyta</taxon>
        <taxon>Spermatophyta</taxon>
        <taxon>Magnoliopsida</taxon>
        <taxon>eudicotyledons</taxon>
        <taxon>Gunneridae</taxon>
        <taxon>Pentapetalae</taxon>
        <taxon>rosids</taxon>
        <taxon>fabids</taxon>
        <taxon>Malpighiales</taxon>
        <taxon>Salicaceae</taxon>
        <taxon>Saliceae</taxon>
        <taxon>Populus</taxon>
    </lineage>
</organism>
<reference evidence="1 2" key="1">
    <citation type="journal article" date="2024" name="Plant Biotechnol. J.">
        <title>Genome and CRISPR/Cas9 system of a widespread forest tree (Populus alba) in the world.</title>
        <authorList>
            <person name="Liu Y.J."/>
            <person name="Jiang P.F."/>
            <person name="Han X.M."/>
            <person name="Li X.Y."/>
            <person name="Wang H.M."/>
            <person name="Wang Y.J."/>
            <person name="Wang X.X."/>
            <person name="Zeng Q.Y."/>
        </authorList>
    </citation>
    <scope>NUCLEOTIDE SEQUENCE [LARGE SCALE GENOMIC DNA]</scope>
    <source>
        <strain evidence="2">cv. PAL-ZL1</strain>
    </source>
</reference>
<evidence type="ECO:0000313" key="2">
    <source>
        <dbReference type="Proteomes" id="UP000309997"/>
    </source>
</evidence>
<dbReference type="Proteomes" id="UP000309997">
    <property type="component" value="Unassembled WGS sequence"/>
</dbReference>
<protein>
    <submittedName>
        <fullName evidence="1">Uncharacterized protein</fullName>
    </submittedName>
</protein>
<sequence>MNFLASECSADYESYLNYDNGHFYPSLKGTALLNNGANYRQKKKEHSRQPRHRQDQELPPFLDDTASSPAFNFSKCFKIETLYTEELAYRITTLVEQVATLPACDGKLVQR</sequence>
<name>A0ACC4D1W0_POPAL</name>
<dbReference type="EMBL" id="RCHU02000001">
    <property type="protein sequence ID" value="KAL3611552.1"/>
    <property type="molecule type" value="Genomic_DNA"/>
</dbReference>
<proteinExistence type="predicted"/>
<accession>A0ACC4D1W0</accession>
<keyword evidence="2" id="KW-1185">Reference proteome</keyword>